<gene>
    <name evidence="1" type="ordered locus">SGR_4026</name>
</gene>
<dbReference type="RefSeq" id="WP_012380314.1">
    <property type="nucleotide sequence ID" value="NC_010572.1"/>
</dbReference>
<dbReference type="PATRIC" id="fig|455632.4.peg.4098"/>
<proteinExistence type="predicted"/>
<evidence type="ECO:0000313" key="1">
    <source>
        <dbReference type="EMBL" id="BAG20855.1"/>
    </source>
</evidence>
<dbReference type="AlphaFoldDB" id="B1VSA1"/>
<evidence type="ECO:0000313" key="2">
    <source>
        <dbReference type="Proteomes" id="UP000001685"/>
    </source>
</evidence>
<reference evidence="2" key="1">
    <citation type="journal article" date="2008" name="J. Bacteriol.">
        <title>Genome sequence of the streptomycin-producing microorganism Streptomyces griseus IFO 13350.</title>
        <authorList>
            <person name="Ohnishi Y."/>
            <person name="Ishikawa J."/>
            <person name="Hara H."/>
            <person name="Suzuki H."/>
            <person name="Ikenoya M."/>
            <person name="Ikeda H."/>
            <person name="Yamashita A."/>
            <person name="Hattori M."/>
            <person name="Horinouchi S."/>
        </authorList>
    </citation>
    <scope>NUCLEOTIDE SEQUENCE [LARGE SCALE GENOMIC DNA]</scope>
    <source>
        <strain evidence="2">JCM 4626 / NBRC 13350</strain>
    </source>
</reference>
<dbReference type="HOGENOM" id="CLU_172607_0_0_11"/>
<sequence length="106" mass="11265">MPHPRAYLALCTHTHLFPGARCRLQDVPHPEAFATTPEPIDVHLRFSDGTATAAELRTDAPTGPVLTVDAHTTAAGTPLPDSTWTVKGFTAEEAEVELTIGAPIPT</sequence>
<dbReference type="Proteomes" id="UP000001685">
    <property type="component" value="Chromosome"/>
</dbReference>
<dbReference type="EMBL" id="AP009493">
    <property type="protein sequence ID" value="BAG20855.1"/>
    <property type="molecule type" value="Genomic_DNA"/>
</dbReference>
<organism evidence="1 2">
    <name type="scientific">Streptomyces griseus subsp. griseus (strain JCM 4626 / CBS 651.72 / NBRC 13350 / KCC S-0626 / ISP 5235)</name>
    <dbReference type="NCBI Taxonomy" id="455632"/>
    <lineage>
        <taxon>Bacteria</taxon>
        <taxon>Bacillati</taxon>
        <taxon>Actinomycetota</taxon>
        <taxon>Actinomycetes</taxon>
        <taxon>Kitasatosporales</taxon>
        <taxon>Streptomycetaceae</taxon>
        <taxon>Streptomyces</taxon>
    </lineage>
</organism>
<dbReference type="KEGG" id="sgr:SGR_4026"/>
<accession>B1VSA1</accession>
<dbReference type="eggNOG" id="ENOG5031WU9">
    <property type="taxonomic scope" value="Bacteria"/>
</dbReference>
<protein>
    <submittedName>
        <fullName evidence="1">Uncharacterized protein</fullName>
    </submittedName>
</protein>
<name>B1VSA1_STRGG</name>